<keyword evidence="7" id="KW-1185">Reference proteome</keyword>
<dbReference type="InterPro" id="IPR027417">
    <property type="entry name" value="P-loop_NTPase"/>
</dbReference>
<keyword evidence="1" id="KW-0112">Calmodulin-binding</keyword>
<evidence type="ECO:0000256" key="2">
    <source>
        <dbReference type="ARBA" id="ARBA00024341"/>
    </source>
</evidence>
<dbReference type="PANTHER" id="PTHR32295:SF41">
    <property type="entry name" value="PROTEIN IQ-DOMAIN 11"/>
    <property type="match status" value="1"/>
</dbReference>
<dbReference type="AlphaFoldDB" id="A0A8J4QWZ2"/>
<proteinExistence type="inferred from homology"/>
<reference evidence="6" key="1">
    <citation type="submission" date="2020-03" db="EMBL/GenBank/DDBJ databases">
        <title>Castanea mollissima Vanexum genome sequencing.</title>
        <authorList>
            <person name="Staton M."/>
        </authorList>
    </citation>
    <scope>NUCLEOTIDE SEQUENCE</scope>
    <source>
        <tissue evidence="6">Leaf</tissue>
    </source>
</reference>
<dbReference type="EMBL" id="JRKL02003639">
    <property type="protein sequence ID" value="KAF3954624.1"/>
    <property type="molecule type" value="Genomic_DNA"/>
</dbReference>
<evidence type="ECO:0000313" key="7">
    <source>
        <dbReference type="Proteomes" id="UP000737018"/>
    </source>
</evidence>
<dbReference type="Pfam" id="PF13178">
    <property type="entry name" value="DUF4005"/>
    <property type="match status" value="1"/>
</dbReference>
<dbReference type="Gene3D" id="1.20.5.190">
    <property type="match status" value="1"/>
</dbReference>
<dbReference type="OrthoDB" id="696085at2759"/>
<dbReference type="GO" id="GO:0005516">
    <property type="term" value="F:calmodulin binding"/>
    <property type="evidence" value="ECO:0007669"/>
    <property type="project" value="UniProtKB-KW"/>
</dbReference>
<comment type="caution">
    <text evidence="6">The sequence shown here is derived from an EMBL/GenBank/DDBJ whole genome shotgun (WGS) entry which is preliminary data.</text>
</comment>
<dbReference type="Proteomes" id="UP000737018">
    <property type="component" value="Unassembled WGS sequence"/>
</dbReference>
<organism evidence="6 7">
    <name type="scientific">Castanea mollissima</name>
    <name type="common">Chinese chestnut</name>
    <dbReference type="NCBI Taxonomy" id="60419"/>
    <lineage>
        <taxon>Eukaryota</taxon>
        <taxon>Viridiplantae</taxon>
        <taxon>Streptophyta</taxon>
        <taxon>Embryophyta</taxon>
        <taxon>Tracheophyta</taxon>
        <taxon>Spermatophyta</taxon>
        <taxon>Magnoliopsida</taxon>
        <taxon>eudicotyledons</taxon>
        <taxon>Gunneridae</taxon>
        <taxon>Pentapetalae</taxon>
        <taxon>rosids</taxon>
        <taxon>fabids</taxon>
        <taxon>Fagales</taxon>
        <taxon>Fagaceae</taxon>
        <taxon>Castanea</taxon>
    </lineage>
</organism>
<accession>A0A8J4QWZ2</accession>
<comment type="similarity">
    <text evidence="2">Belongs to the IQD family.</text>
</comment>
<feature type="domain" description="DUF4005" evidence="5">
    <location>
        <begin position="349"/>
        <end position="411"/>
    </location>
</feature>
<dbReference type="SMART" id="SM00015">
    <property type="entry name" value="IQ"/>
    <property type="match status" value="1"/>
</dbReference>
<dbReference type="Pfam" id="PF00612">
    <property type="entry name" value="IQ"/>
    <property type="match status" value="1"/>
</dbReference>
<evidence type="ECO:0000259" key="5">
    <source>
        <dbReference type="Pfam" id="PF13178"/>
    </source>
</evidence>
<evidence type="ECO:0000256" key="3">
    <source>
        <dbReference type="ARBA" id="ARBA00024378"/>
    </source>
</evidence>
<dbReference type="CDD" id="cd23767">
    <property type="entry name" value="IQCD"/>
    <property type="match status" value="1"/>
</dbReference>
<dbReference type="PROSITE" id="PS50096">
    <property type="entry name" value="IQ"/>
    <property type="match status" value="2"/>
</dbReference>
<protein>
    <recommendedName>
        <fullName evidence="5">DUF4005 domain-containing protein</fullName>
    </recommendedName>
</protein>
<dbReference type="InterPro" id="IPR000048">
    <property type="entry name" value="IQ_motif_EF-hand-BS"/>
</dbReference>
<gene>
    <name evidence="6" type="ORF">CMV_020055</name>
</gene>
<dbReference type="InterPro" id="IPR025064">
    <property type="entry name" value="DUF4005"/>
</dbReference>
<comment type="subunit">
    <text evidence="3">Binds to multiple calmodulin (CaM) in the presence of Ca(2+) and CaM-like proteins.</text>
</comment>
<sequence length="504" mass="57637">MAKKKSWFDIVKRFFIRETNSKPAKDRRRKWIFGGLKIKRLASLTAPSSLNERSIGEAEEEQIKHALTVAHASTAADEVAVTTAQVAAKVVEFTGNPQSDYQCEHEVKEFSDIRVQGEATQANHQCERETLEFAATRIQSAFRGYLARKALRALRGIVKLQAIIRGRAVRRQAITTLKCLQSIVNIQSQASTRRFGMVEGTWNYDESKELQNWKDKITRIDTNNQRRWDDSVLSKEEADALFMSKKEAINKRERIKEYWFSHRKSAETDRNKVNGRWRYWLDQWVDTQITKSRELEDLDSVLTSNPRQTDDCGRRQLKLRNVKGQNNFEGLDSPIFVPKRSIHHRRQCSLGDHNTLSSSPVPTYMAATESAKAKARSMSSPKTRLGNFDTCSESYSPYKNKLSLISSMTTEQAFTVHTQCPERSISFKPQTLYRRQAHLIGDLAAHRRPRISSVVENPSVTSHLIRGRKPIGDLASHRRPRISSVVENPSATSQLIGDLASHRW</sequence>
<dbReference type="PANTHER" id="PTHR32295">
    <property type="entry name" value="IQ-DOMAIN 5-RELATED"/>
    <property type="match status" value="1"/>
</dbReference>
<evidence type="ECO:0000256" key="1">
    <source>
        <dbReference type="ARBA" id="ARBA00022860"/>
    </source>
</evidence>
<name>A0A8J4QWZ2_9ROSI</name>
<dbReference type="SUPFAM" id="SSF52540">
    <property type="entry name" value="P-loop containing nucleoside triphosphate hydrolases"/>
    <property type="match status" value="1"/>
</dbReference>
<comment type="function">
    <text evidence="4">May be involved in cooperative interactions with calmodulins or calmodulin-like proteins. Recruits calmodulin proteins to microtubules, thus being a potential scaffold in cellular signaling and trafficking. May associate with nucleic acids and regulate gene expression at the transcriptional or post-transcriptional level.</text>
</comment>
<evidence type="ECO:0000256" key="4">
    <source>
        <dbReference type="ARBA" id="ARBA00045534"/>
    </source>
</evidence>
<evidence type="ECO:0000313" key="6">
    <source>
        <dbReference type="EMBL" id="KAF3954624.1"/>
    </source>
</evidence>